<organism evidence="1 2">
    <name type="scientific">Chitinophaga barathri</name>
    <dbReference type="NCBI Taxonomy" id="1647451"/>
    <lineage>
        <taxon>Bacteria</taxon>
        <taxon>Pseudomonadati</taxon>
        <taxon>Bacteroidota</taxon>
        <taxon>Chitinophagia</taxon>
        <taxon>Chitinophagales</taxon>
        <taxon>Chitinophagaceae</taxon>
        <taxon>Chitinophaga</taxon>
    </lineage>
</organism>
<keyword evidence="2" id="KW-1185">Reference proteome</keyword>
<dbReference type="RefSeq" id="WP_120519135.1">
    <property type="nucleotide sequence ID" value="NZ_QXZY01000016.1"/>
</dbReference>
<dbReference type="EMBL" id="RMBX01000016">
    <property type="protein sequence ID" value="RPD38261.1"/>
    <property type="molecule type" value="Genomic_DNA"/>
</dbReference>
<dbReference type="Proteomes" id="UP000279089">
    <property type="component" value="Unassembled WGS sequence"/>
</dbReference>
<evidence type="ECO:0000313" key="2">
    <source>
        <dbReference type="Proteomes" id="UP000279089"/>
    </source>
</evidence>
<evidence type="ECO:0000313" key="1">
    <source>
        <dbReference type="EMBL" id="RPD38261.1"/>
    </source>
</evidence>
<protein>
    <submittedName>
        <fullName evidence="1">Uncharacterized protein</fullName>
    </submittedName>
</protein>
<sequence>MADISKNLLVKGARGNVGKQFVYRKHGDDTIITLMPVFDPDAPSSEEQQETRNRFAAATCFARNILQSADYKKAYRKKATKGKTAHNIAIRDFLRPPVVKKIRTADYNGMPGSSIIIHAKDDFRVAAVKVSIFNADGTLLEEGHAFLSPVNLLTWTYTATQTNAVPVGSLIRAVASDIPGNTAALEVFV</sequence>
<accession>A0A3N4M511</accession>
<dbReference type="OrthoDB" id="880927at2"/>
<comment type="caution">
    <text evidence="1">The sequence shown here is derived from an EMBL/GenBank/DDBJ whole genome shotgun (WGS) entry which is preliminary data.</text>
</comment>
<reference evidence="2" key="1">
    <citation type="submission" date="2018-11" db="EMBL/GenBank/DDBJ databases">
        <title>Chitinophaga lutea sp.nov., isolate from arsenic contaminated soil.</title>
        <authorList>
            <person name="Zong Y."/>
        </authorList>
    </citation>
    <scope>NUCLEOTIDE SEQUENCE [LARGE SCALE GENOMIC DNA]</scope>
    <source>
        <strain evidence="2">YLT18</strain>
    </source>
</reference>
<dbReference type="AlphaFoldDB" id="A0A3N4M511"/>
<gene>
    <name evidence="1" type="ORF">EG028_25535</name>
</gene>
<name>A0A3N4M511_9BACT</name>
<proteinExistence type="predicted"/>